<evidence type="ECO:0000256" key="3">
    <source>
        <dbReference type="ARBA" id="ARBA00022525"/>
    </source>
</evidence>
<dbReference type="InParanoid" id="A0A3P9A2A9"/>
<organism evidence="4 5">
    <name type="scientific">Esox lucius</name>
    <name type="common">Northern pike</name>
    <dbReference type="NCBI Taxonomy" id="8010"/>
    <lineage>
        <taxon>Eukaryota</taxon>
        <taxon>Metazoa</taxon>
        <taxon>Chordata</taxon>
        <taxon>Craniata</taxon>
        <taxon>Vertebrata</taxon>
        <taxon>Euteleostomi</taxon>
        <taxon>Actinopterygii</taxon>
        <taxon>Neopterygii</taxon>
        <taxon>Teleostei</taxon>
        <taxon>Protacanthopterygii</taxon>
        <taxon>Esociformes</taxon>
        <taxon>Esocidae</taxon>
        <taxon>Esox</taxon>
    </lineage>
</organism>
<dbReference type="Ensembl" id="ENSELUT00000038706.3">
    <property type="protein sequence ID" value="ENSELUP00000035147.3"/>
    <property type="gene ID" value="ENSELUG00000013978.3"/>
</dbReference>
<dbReference type="OMA" id="MKALNCR"/>
<dbReference type="GO" id="GO:0005576">
    <property type="term" value="C:extracellular region"/>
    <property type="evidence" value="ECO:0007669"/>
    <property type="project" value="UniProtKB-SubCell"/>
</dbReference>
<gene>
    <name evidence="4" type="primary">NXPH4</name>
</gene>
<comment type="similarity">
    <text evidence="2">Belongs to the neurexophilin family.</text>
</comment>
<dbReference type="InterPro" id="IPR010450">
    <property type="entry name" value="Nxph"/>
</dbReference>
<keyword evidence="3" id="KW-0964">Secreted</keyword>
<keyword evidence="5" id="KW-1185">Reference proteome</keyword>
<dbReference type="AlphaFoldDB" id="A0A3P9A2A9"/>
<accession>A0A3P9A2A9</accession>
<reference evidence="4" key="2">
    <citation type="submission" date="2020-02" db="EMBL/GenBank/DDBJ databases">
        <title>Esox lucius (northern pike) genome, fEsoLuc1, primary haplotype.</title>
        <authorList>
            <person name="Myers G."/>
            <person name="Karagic N."/>
            <person name="Meyer A."/>
            <person name="Pippel M."/>
            <person name="Reichard M."/>
            <person name="Winkler S."/>
            <person name="Tracey A."/>
            <person name="Sims Y."/>
            <person name="Howe K."/>
            <person name="Rhie A."/>
            <person name="Formenti G."/>
            <person name="Durbin R."/>
            <person name="Fedrigo O."/>
            <person name="Jarvis E.D."/>
        </authorList>
    </citation>
    <scope>NUCLEOTIDE SEQUENCE [LARGE SCALE GENOMIC DNA]</scope>
</reference>
<dbReference type="Proteomes" id="UP000265140">
    <property type="component" value="Chromosome 12"/>
</dbReference>
<dbReference type="PANTHER" id="PTHR17103:SF10">
    <property type="entry name" value="NEUREXOPHILIN-4"/>
    <property type="match status" value="1"/>
</dbReference>
<sequence length="269" mass="30593">TLFPICLKKIQYVYFLCPQGQEERAMNALDHLNLNLKVHSIGKSGEEGNLGASLRIKQLSKDFQGTSAKRTPPSSRSVGPYDRWQNLSLPLDQSQIRSKPKPPAKTPIKAKKTFGWGNFYLNIKTVKFSLLVTGNIVDHINGTFSVYFRHNSSRLGNISVSIVPPSKPMEWEDLGRSTTYEHQWEMKALNCRVESQRTNKAKKTKPCLYDPSQTCYSEQTQSHAVWICAKPFKVICIFISFLSTDYKLVQKVCPDYNFPAEPWHFGGRG</sequence>
<reference evidence="4" key="3">
    <citation type="submission" date="2025-08" db="UniProtKB">
        <authorList>
            <consortium name="Ensembl"/>
        </authorList>
    </citation>
    <scope>IDENTIFICATION</scope>
</reference>
<evidence type="ECO:0000256" key="1">
    <source>
        <dbReference type="ARBA" id="ARBA00004613"/>
    </source>
</evidence>
<dbReference type="GeneTree" id="ENSGT00950000182883"/>
<dbReference type="InterPro" id="IPR026845">
    <property type="entry name" value="NXPH/NXPE"/>
</dbReference>
<proteinExistence type="inferred from homology"/>
<reference evidence="4" key="4">
    <citation type="submission" date="2025-09" db="UniProtKB">
        <authorList>
            <consortium name="Ensembl"/>
        </authorList>
    </citation>
    <scope>IDENTIFICATION</scope>
</reference>
<evidence type="ECO:0000313" key="5">
    <source>
        <dbReference type="Proteomes" id="UP000265140"/>
    </source>
</evidence>
<dbReference type="PANTHER" id="PTHR17103">
    <property type="entry name" value="NEUREXOPHILIN"/>
    <property type="match status" value="1"/>
</dbReference>
<evidence type="ECO:0000313" key="4">
    <source>
        <dbReference type="Ensembl" id="ENSELUP00000035147.3"/>
    </source>
</evidence>
<dbReference type="STRING" id="8010.ENSELUP00000035147"/>
<evidence type="ECO:0008006" key="6">
    <source>
        <dbReference type="Google" id="ProtNLM"/>
    </source>
</evidence>
<comment type="subcellular location">
    <subcellularLocation>
        <location evidence="1">Secreted</location>
    </subcellularLocation>
</comment>
<dbReference type="GO" id="GO:0005102">
    <property type="term" value="F:signaling receptor binding"/>
    <property type="evidence" value="ECO:0007669"/>
    <property type="project" value="TreeGrafter"/>
</dbReference>
<dbReference type="Pfam" id="PF06312">
    <property type="entry name" value="Neurexophilin"/>
    <property type="match status" value="1"/>
</dbReference>
<evidence type="ECO:0000256" key="2">
    <source>
        <dbReference type="ARBA" id="ARBA00008118"/>
    </source>
</evidence>
<protein>
    <recommendedName>
        <fullName evidence="6">Neurexophilin 4</fullName>
    </recommendedName>
</protein>
<name>A0A3P9A2A9_ESOLU</name>
<reference evidence="5" key="1">
    <citation type="journal article" date="2014" name="PLoS ONE">
        <title>The genome and linkage map of the northern pike (Esox lucius): conserved synteny revealed between the salmonid sister group and the Neoteleostei.</title>
        <authorList>
            <person name="Rondeau E.B."/>
            <person name="Minkley D.R."/>
            <person name="Leong J.S."/>
            <person name="Messmer A.M."/>
            <person name="Jantzen J.R."/>
            <person name="von Schalburg K.R."/>
            <person name="Lemon C."/>
            <person name="Bird N.H."/>
            <person name="Koop B.F."/>
        </authorList>
    </citation>
    <scope>NUCLEOTIDE SEQUENCE</scope>
</reference>